<dbReference type="PaxDb" id="3218-PP1S117_102V6.1"/>
<dbReference type="PANTHER" id="PTHR34062:SF1">
    <property type="entry name" value="NADH-UBIQUINONE OXIDOREDUCTASE 21KDA SUBUNIT N-TERMINAL DOMAIN-CONTAINING PROTEIN"/>
    <property type="match status" value="1"/>
</dbReference>
<gene>
    <name evidence="4" type="primary">LOC112284098</name>
    <name evidence="3" type="ORF">PHYPA_009613</name>
</gene>
<keyword evidence="1" id="KW-0472">Membrane</keyword>
<dbReference type="Pfam" id="PF10785">
    <property type="entry name" value="NADH-u_ox-rdase"/>
    <property type="match status" value="1"/>
</dbReference>
<dbReference type="EnsemblPlants" id="Pp3c6_28950V3.2">
    <property type="protein sequence ID" value="Pp3c6_28950V3.2"/>
    <property type="gene ID" value="Pp3c6_28950"/>
</dbReference>
<dbReference type="EnsemblPlants" id="Pp3c6_28950V3.1">
    <property type="protein sequence ID" value="Pp3c6_28950V3.1"/>
    <property type="gene ID" value="Pp3c6_28950"/>
</dbReference>
<dbReference type="Gramene" id="Pp3c6_28950V3.2">
    <property type="protein sequence ID" value="Pp3c6_28950V3.2"/>
    <property type="gene ID" value="Pp3c6_28950"/>
</dbReference>
<dbReference type="AlphaFoldDB" id="A0A2K1KHI8"/>
<dbReference type="InterPro" id="IPR019721">
    <property type="entry name" value="NADH-UbQ_OxRdtase_su21_N"/>
</dbReference>
<sequence length="181" mass="19647">MHPVFVVAVAADWTRHGHEGWSASDVASISRSLRSASLTQCFSLPLRRTRLSRGVVNLLLRARHCRNHVQACGLELCVFCIGAAMGIFLDEPKFPVIERNPTASSTISNFSFSDYVRIAAFTGGSLPVGYLAGGSVNIRGPSMYTAGIIGLMGGFMYAYQCSAGRLMGMFPNDDEVARHNR</sequence>
<feature type="transmembrane region" description="Helical" evidence="1">
    <location>
        <begin position="71"/>
        <end position="89"/>
    </location>
</feature>
<dbReference type="RefSeq" id="XP_024379406.1">
    <property type="nucleotide sequence ID" value="XM_024523638.2"/>
</dbReference>
<keyword evidence="1" id="KW-1133">Transmembrane helix</keyword>
<dbReference type="Proteomes" id="UP000006727">
    <property type="component" value="Chromosome 6"/>
</dbReference>
<keyword evidence="5" id="KW-1185">Reference proteome</keyword>
<evidence type="ECO:0000313" key="3">
    <source>
        <dbReference type="EMBL" id="PNR53237.1"/>
    </source>
</evidence>
<dbReference type="STRING" id="3218.A0A2K1KHI8"/>
<proteinExistence type="predicted"/>
<dbReference type="InterPro" id="IPR053229">
    <property type="entry name" value="NADH-Q_oxidrdct_subunit"/>
</dbReference>
<evidence type="ECO:0000256" key="1">
    <source>
        <dbReference type="SAM" id="Phobius"/>
    </source>
</evidence>
<reference evidence="3 5" key="1">
    <citation type="journal article" date="2008" name="Science">
        <title>The Physcomitrella genome reveals evolutionary insights into the conquest of land by plants.</title>
        <authorList>
            <person name="Rensing S."/>
            <person name="Lang D."/>
            <person name="Zimmer A."/>
            <person name="Terry A."/>
            <person name="Salamov A."/>
            <person name="Shapiro H."/>
            <person name="Nishiyama T."/>
            <person name="Perroud P.-F."/>
            <person name="Lindquist E."/>
            <person name="Kamisugi Y."/>
            <person name="Tanahashi T."/>
            <person name="Sakakibara K."/>
            <person name="Fujita T."/>
            <person name="Oishi K."/>
            <person name="Shin-I T."/>
            <person name="Kuroki Y."/>
            <person name="Toyoda A."/>
            <person name="Suzuki Y."/>
            <person name="Hashimoto A."/>
            <person name="Yamaguchi K."/>
            <person name="Sugano A."/>
            <person name="Kohara Y."/>
            <person name="Fujiyama A."/>
            <person name="Anterola A."/>
            <person name="Aoki S."/>
            <person name="Ashton N."/>
            <person name="Barbazuk W.B."/>
            <person name="Barker E."/>
            <person name="Bennetzen J."/>
            <person name="Bezanilla M."/>
            <person name="Blankenship R."/>
            <person name="Cho S.H."/>
            <person name="Dutcher S."/>
            <person name="Estelle M."/>
            <person name="Fawcett J.A."/>
            <person name="Gundlach H."/>
            <person name="Hanada K."/>
            <person name="Heyl A."/>
            <person name="Hicks K.A."/>
            <person name="Hugh J."/>
            <person name="Lohr M."/>
            <person name="Mayer K."/>
            <person name="Melkozernov A."/>
            <person name="Murata T."/>
            <person name="Nelson D."/>
            <person name="Pils B."/>
            <person name="Prigge M."/>
            <person name="Reiss B."/>
            <person name="Renner T."/>
            <person name="Rombauts S."/>
            <person name="Rushton P."/>
            <person name="Sanderfoot A."/>
            <person name="Schween G."/>
            <person name="Shiu S.-H."/>
            <person name="Stueber K."/>
            <person name="Theodoulou F.L."/>
            <person name="Tu H."/>
            <person name="Van de Peer Y."/>
            <person name="Verrier P.J."/>
            <person name="Waters E."/>
            <person name="Wood A."/>
            <person name="Yang L."/>
            <person name="Cove D."/>
            <person name="Cuming A."/>
            <person name="Hasebe M."/>
            <person name="Lucas S."/>
            <person name="Mishler D.B."/>
            <person name="Reski R."/>
            <person name="Grigoriev I."/>
            <person name="Quatrano R.S."/>
            <person name="Boore J.L."/>
        </authorList>
    </citation>
    <scope>NUCLEOTIDE SEQUENCE [LARGE SCALE GENOMIC DNA]</scope>
    <source>
        <strain evidence="4 5">cv. Gransden 2004</strain>
    </source>
</reference>
<dbReference type="Gramene" id="Pp3c6_28950V3.3">
    <property type="protein sequence ID" value="Pp3c6_28950V3.3"/>
    <property type="gene ID" value="Pp3c6_28950"/>
</dbReference>
<dbReference type="EnsemblPlants" id="Pp3c6_28950V3.3">
    <property type="protein sequence ID" value="Pp3c6_28950V3.3"/>
    <property type="gene ID" value="Pp3c6_28950"/>
</dbReference>
<reference evidence="4" key="3">
    <citation type="submission" date="2020-12" db="UniProtKB">
        <authorList>
            <consortium name="EnsemblPlants"/>
        </authorList>
    </citation>
    <scope>IDENTIFICATION</scope>
</reference>
<evidence type="ECO:0000313" key="4">
    <source>
        <dbReference type="EnsemblPlants" id="Pp3c6_28950V3.1"/>
    </source>
</evidence>
<keyword evidence="1" id="KW-0812">Transmembrane</keyword>
<evidence type="ECO:0000259" key="2">
    <source>
        <dbReference type="Pfam" id="PF10785"/>
    </source>
</evidence>
<dbReference type="OrthoDB" id="196140at2759"/>
<dbReference type="GO" id="GO:0045271">
    <property type="term" value="C:respiratory chain complex I"/>
    <property type="evidence" value="ECO:0000318"/>
    <property type="project" value="GO_Central"/>
</dbReference>
<reference evidence="3 5" key="2">
    <citation type="journal article" date="2018" name="Plant J.">
        <title>The Physcomitrella patens chromosome-scale assembly reveals moss genome structure and evolution.</title>
        <authorList>
            <person name="Lang D."/>
            <person name="Ullrich K.K."/>
            <person name="Murat F."/>
            <person name="Fuchs J."/>
            <person name="Jenkins J."/>
            <person name="Haas F.B."/>
            <person name="Piednoel M."/>
            <person name="Gundlach H."/>
            <person name="Van Bel M."/>
            <person name="Meyberg R."/>
            <person name="Vives C."/>
            <person name="Morata J."/>
            <person name="Symeonidi A."/>
            <person name="Hiss M."/>
            <person name="Muchero W."/>
            <person name="Kamisugi Y."/>
            <person name="Saleh O."/>
            <person name="Blanc G."/>
            <person name="Decker E.L."/>
            <person name="van Gessel N."/>
            <person name="Grimwood J."/>
            <person name="Hayes R.D."/>
            <person name="Graham S.W."/>
            <person name="Gunter L.E."/>
            <person name="McDaniel S.F."/>
            <person name="Hoernstein S.N.W."/>
            <person name="Larsson A."/>
            <person name="Li F.W."/>
            <person name="Perroud P.F."/>
            <person name="Phillips J."/>
            <person name="Ranjan P."/>
            <person name="Rokshar D.S."/>
            <person name="Rothfels C.J."/>
            <person name="Schneider L."/>
            <person name="Shu S."/>
            <person name="Stevenson D.W."/>
            <person name="Thummler F."/>
            <person name="Tillich M."/>
            <person name="Villarreal Aguilar J.C."/>
            <person name="Widiez T."/>
            <person name="Wong G.K."/>
            <person name="Wymore A."/>
            <person name="Zhang Y."/>
            <person name="Zimmer A.D."/>
            <person name="Quatrano R.S."/>
            <person name="Mayer K.F.X."/>
            <person name="Goodstein D."/>
            <person name="Casacuberta J.M."/>
            <person name="Vandepoele K."/>
            <person name="Reski R."/>
            <person name="Cuming A.C."/>
            <person name="Tuskan G.A."/>
            <person name="Maumus F."/>
            <person name="Salse J."/>
            <person name="Schmutz J."/>
            <person name="Rensing S.A."/>
        </authorList>
    </citation>
    <scope>NUCLEOTIDE SEQUENCE [LARGE SCALE GENOMIC DNA]</scope>
    <source>
        <strain evidence="4 5">cv. Gransden 2004</strain>
    </source>
</reference>
<protein>
    <recommendedName>
        <fullName evidence="2">NADH-ubiquinone oxidoreductase 21kDa subunit N-terminal domain-containing protein</fullName>
    </recommendedName>
</protein>
<dbReference type="PANTHER" id="PTHR34062">
    <property type="entry name" value="OXIDOREDUCTASE 21 KDA SUBUNIT, PUTATIVE (AFU_ORTHOLOGUE AFUA_4G04750)-RELATED"/>
    <property type="match status" value="1"/>
</dbReference>
<evidence type="ECO:0000313" key="5">
    <source>
        <dbReference type="Proteomes" id="UP000006727"/>
    </source>
</evidence>
<feature type="domain" description="NADH-ubiquinone oxidoreductase 21kDa subunit N-terminal" evidence="2">
    <location>
        <begin position="92"/>
        <end position="170"/>
    </location>
</feature>
<dbReference type="EMBL" id="ABEU02000006">
    <property type="protein sequence ID" value="PNR53237.1"/>
    <property type="molecule type" value="Genomic_DNA"/>
</dbReference>
<dbReference type="GeneID" id="112284098"/>
<feature type="transmembrane region" description="Helical" evidence="1">
    <location>
        <begin position="141"/>
        <end position="159"/>
    </location>
</feature>
<organism evidence="3">
    <name type="scientific">Physcomitrium patens</name>
    <name type="common">Spreading-leaved earth moss</name>
    <name type="synonym">Physcomitrella patens</name>
    <dbReference type="NCBI Taxonomy" id="3218"/>
    <lineage>
        <taxon>Eukaryota</taxon>
        <taxon>Viridiplantae</taxon>
        <taxon>Streptophyta</taxon>
        <taxon>Embryophyta</taxon>
        <taxon>Bryophyta</taxon>
        <taxon>Bryophytina</taxon>
        <taxon>Bryopsida</taxon>
        <taxon>Funariidae</taxon>
        <taxon>Funariales</taxon>
        <taxon>Funariaceae</taxon>
        <taxon>Physcomitrium</taxon>
    </lineage>
</organism>
<name>A0A2K1KHI8_PHYPA</name>
<accession>A0A2K1KHI8</accession>
<dbReference type="Gramene" id="Pp3c6_28950V3.1">
    <property type="protein sequence ID" value="Pp3c6_28950V3.1"/>
    <property type="gene ID" value="Pp3c6_28950"/>
</dbReference>